<evidence type="ECO:0000259" key="2">
    <source>
        <dbReference type="Pfam" id="PF13505"/>
    </source>
</evidence>
<name>A0A3B0XX18_9ZZZZ</name>
<evidence type="ECO:0000313" key="3">
    <source>
        <dbReference type="EMBL" id="VAW72908.1"/>
    </source>
</evidence>
<dbReference type="InterPro" id="IPR023614">
    <property type="entry name" value="Porin_dom_sf"/>
</dbReference>
<organism evidence="3">
    <name type="scientific">hydrothermal vent metagenome</name>
    <dbReference type="NCBI Taxonomy" id="652676"/>
    <lineage>
        <taxon>unclassified sequences</taxon>
        <taxon>metagenomes</taxon>
        <taxon>ecological metagenomes</taxon>
    </lineage>
</organism>
<protein>
    <recommendedName>
        <fullName evidence="2">Outer membrane protein beta-barrel domain-containing protein</fullName>
    </recommendedName>
</protein>
<dbReference type="InterPro" id="IPR011250">
    <property type="entry name" value="OMP/PagP_B-barrel"/>
</dbReference>
<reference evidence="3" key="1">
    <citation type="submission" date="2018-06" db="EMBL/GenBank/DDBJ databases">
        <authorList>
            <person name="Zhirakovskaya E."/>
        </authorList>
    </citation>
    <scope>NUCLEOTIDE SEQUENCE</scope>
</reference>
<dbReference type="InterPro" id="IPR027385">
    <property type="entry name" value="Beta-barrel_OMP"/>
</dbReference>
<gene>
    <name evidence="3" type="ORF">MNBD_GAMMA13-202</name>
</gene>
<feature type="domain" description="Outer membrane protein beta-barrel" evidence="2">
    <location>
        <begin position="9"/>
        <end position="155"/>
    </location>
</feature>
<dbReference type="EMBL" id="UOFK01000023">
    <property type="protein sequence ID" value="VAW72908.1"/>
    <property type="molecule type" value="Genomic_DNA"/>
</dbReference>
<proteinExistence type="predicted"/>
<keyword evidence="1" id="KW-0732">Signal</keyword>
<sequence length="194" mass="21458">MNTAIKVSLVAVLAVFAMPVFAAKGLSQSFADVGYARFNGDDYDYDGATVDAAFGIFKYVSLRAGYTRGFTDNFPENRDRSGDPDLNDFRFGARPHYSFSKELDIYADILYNNKKFNGDSSRTQIGGIYGAGVRYLVMKKLELDVGLEYRSADIDAAFATVGGTFRVTKVLGITVKTNQALDDQNYFAGLRLFF</sequence>
<dbReference type="SUPFAM" id="SSF56925">
    <property type="entry name" value="OMPA-like"/>
    <property type="match status" value="1"/>
</dbReference>
<evidence type="ECO:0000256" key="1">
    <source>
        <dbReference type="ARBA" id="ARBA00022729"/>
    </source>
</evidence>
<accession>A0A3B0XX18</accession>
<dbReference type="Gene3D" id="2.40.160.10">
    <property type="entry name" value="Porin"/>
    <property type="match status" value="1"/>
</dbReference>
<dbReference type="AlphaFoldDB" id="A0A3B0XX18"/>
<dbReference type="Pfam" id="PF13505">
    <property type="entry name" value="OMP_b-brl"/>
    <property type="match status" value="1"/>
</dbReference>